<gene>
    <name evidence="1" type="ORF">OH76DRAFT_1313467</name>
</gene>
<dbReference type="OrthoDB" id="2755172at2759"/>
<sequence length="165" mass="18660">PLEIAENIIDVLSRDVRSLRSCALISRGWHPRARYHLMTTIRVQSRDELFSICDYFTFNPHLASLVRSLSVAPVEAGSLSLLEIIPVRLVSRLPNLHRYVMRNSSTSAFDIRSNGVHLNIHRTTIIQIKTYLHVDALSLGPLEFSAIAELARLLIAFPSLRCLEC</sequence>
<organism evidence="1 2">
    <name type="scientific">Lentinus brumalis</name>
    <dbReference type="NCBI Taxonomy" id="2498619"/>
    <lineage>
        <taxon>Eukaryota</taxon>
        <taxon>Fungi</taxon>
        <taxon>Dikarya</taxon>
        <taxon>Basidiomycota</taxon>
        <taxon>Agaricomycotina</taxon>
        <taxon>Agaricomycetes</taxon>
        <taxon>Polyporales</taxon>
        <taxon>Polyporaceae</taxon>
        <taxon>Lentinus</taxon>
    </lineage>
</organism>
<reference evidence="1 2" key="1">
    <citation type="journal article" date="2018" name="Biotechnol. Biofuels">
        <title>Integrative visual omics of the white-rot fungus Polyporus brumalis exposes the biotechnological potential of its oxidative enzymes for delignifying raw plant biomass.</title>
        <authorList>
            <person name="Miyauchi S."/>
            <person name="Rancon A."/>
            <person name="Drula E."/>
            <person name="Hage H."/>
            <person name="Chaduli D."/>
            <person name="Favel A."/>
            <person name="Grisel S."/>
            <person name="Henrissat B."/>
            <person name="Herpoel-Gimbert I."/>
            <person name="Ruiz-Duenas F.J."/>
            <person name="Chevret D."/>
            <person name="Hainaut M."/>
            <person name="Lin J."/>
            <person name="Wang M."/>
            <person name="Pangilinan J."/>
            <person name="Lipzen A."/>
            <person name="Lesage-Meessen L."/>
            <person name="Navarro D."/>
            <person name="Riley R."/>
            <person name="Grigoriev I.V."/>
            <person name="Zhou S."/>
            <person name="Raouche S."/>
            <person name="Rosso M.N."/>
        </authorList>
    </citation>
    <scope>NUCLEOTIDE SEQUENCE [LARGE SCALE GENOMIC DNA]</scope>
    <source>
        <strain evidence="1 2">BRFM 1820</strain>
    </source>
</reference>
<dbReference type="Proteomes" id="UP000256964">
    <property type="component" value="Unassembled WGS sequence"/>
</dbReference>
<accession>A0A371DAS4</accession>
<evidence type="ECO:0000313" key="2">
    <source>
        <dbReference type="Proteomes" id="UP000256964"/>
    </source>
</evidence>
<name>A0A371DAS4_9APHY</name>
<dbReference type="STRING" id="139420.A0A371DAS4"/>
<feature type="non-terminal residue" evidence="1">
    <location>
        <position position="165"/>
    </location>
</feature>
<protein>
    <recommendedName>
        <fullName evidence="3">F-box domain-containing protein</fullName>
    </recommendedName>
</protein>
<proteinExistence type="predicted"/>
<evidence type="ECO:0008006" key="3">
    <source>
        <dbReference type="Google" id="ProtNLM"/>
    </source>
</evidence>
<evidence type="ECO:0000313" key="1">
    <source>
        <dbReference type="EMBL" id="RDX49638.1"/>
    </source>
</evidence>
<dbReference type="AlphaFoldDB" id="A0A371DAS4"/>
<keyword evidence="2" id="KW-1185">Reference proteome</keyword>
<feature type="non-terminal residue" evidence="1">
    <location>
        <position position="1"/>
    </location>
</feature>
<dbReference type="EMBL" id="KZ857404">
    <property type="protein sequence ID" value="RDX49638.1"/>
    <property type="molecule type" value="Genomic_DNA"/>
</dbReference>